<protein>
    <submittedName>
        <fullName evidence="1">Alkaline phosphatase family protein</fullName>
    </submittedName>
</protein>
<dbReference type="RefSeq" id="WP_216343869.1">
    <property type="nucleotide sequence ID" value="NZ_JAHLEM010000261.1"/>
</dbReference>
<dbReference type="Pfam" id="PF01663">
    <property type="entry name" value="Phosphodiest"/>
    <property type="match status" value="1"/>
</dbReference>
<comment type="caution">
    <text evidence="1">The sequence shown here is derived from an EMBL/GenBank/DDBJ whole genome shotgun (WGS) entry which is preliminary data.</text>
</comment>
<accession>A0ABS6CJ83</accession>
<dbReference type="EMBL" id="JAHLEM010000261">
    <property type="protein sequence ID" value="MBU3866866.1"/>
    <property type="molecule type" value="Genomic_DNA"/>
</dbReference>
<name>A0ABS6CJ83_9ACTN</name>
<organism evidence="1 2">
    <name type="scientific">Streptomyces niphimycinicus</name>
    <dbReference type="NCBI Taxonomy" id="2842201"/>
    <lineage>
        <taxon>Bacteria</taxon>
        <taxon>Bacillati</taxon>
        <taxon>Actinomycetota</taxon>
        <taxon>Actinomycetes</taxon>
        <taxon>Kitasatosporales</taxon>
        <taxon>Streptomycetaceae</taxon>
        <taxon>Streptomyces</taxon>
    </lineage>
</organism>
<keyword evidence="2" id="KW-1185">Reference proteome</keyword>
<proteinExistence type="predicted"/>
<dbReference type="Proteomes" id="UP000720508">
    <property type="component" value="Unassembled WGS sequence"/>
</dbReference>
<evidence type="ECO:0000313" key="1">
    <source>
        <dbReference type="EMBL" id="MBU3866866.1"/>
    </source>
</evidence>
<dbReference type="InterPro" id="IPR002591">
    <property type="entry name" value="Phosphodiest/P_Trfase"/>
</dbReference>
<evidence type="ECO:0000313" key="2">
    <source>
        <dbReference type="Proteomes" id="UP000720508"/>
    </source>
</evidence>
<gene>
    <name evidence="1" type="ORF">KN815_23195</name>
</gene>
<sequence>MPHTAPPKAVVLGIDGGSLDLIEPLVAEGALPVLGRLLADSAHGPTTTTWPAHTAPGWSTFVTARRPGGHGIYQFFDTQDPVYGDRLVGTGDYGCDTAWEWFARQGWSVGLVNVPMSHPPREVPGYQLTWPLARTLRYSEPPGLLGELARAGAGFKADIAAMFRGDLSYAEAAVEHVRARGRTIQYVLRERPVDVFMAVITEIDRICHHYWHFADACHDRHTLPDRQEWADAIRATYIAIDEVFGEILDAVGDETPVMLLSDHGFGPGRYNVAVNAVLAEAGLLATRPAATPPAAGDGLADWFRADGREVDFTRTRAYMPTPGCYAVNVNLAGRQRDGMVTDPGPVLAEAAELLLGLRAPDTGEPVFAAALPRADAYPGPMTHAAPDLLLIPADEGVLASPAISGPLWRPSEQTGMHRYLGMWALRGTSLAPGRRTAPVALADLMPTLLAEAGLTFPAAVHGRPLQWDGRDGRDGADGGRAFLAPGETASAVASGSAEETARLSEEDLTAKALGAMGYL</sequence>
<reference evidence="1 2" key="1">
    <citation type="submission" date="2021-06" db="EMBL/GenBank/DDBJ databases">
        <authorList>
            <person name="Pan X."/>
        </authorList>
    </citation>
    <scope>NUCLEOTIDE SEQUENCE [LARGE SCALE GENOMIC DNA]</scope>
    <source>
        <strain evidence="1 2">4503</strain>
    </source>
</reference>